<feature type="transmembrane region" description="Helical" evidence="5">
    <location>
        <begin position="327"/>
        <end position="356"/>
    </location>
</feature>
<keyword evidence="3 5" id="KW-1133">Transmembrane helix</keyword>
<feature type="domain" description="SLC26A/SulP transporter" evidence="6">
    <location>
        <begin position="13"/>
        <end position="380"/>
    </location>
</feature>
<evidence type="ECO:0000256" key="3">
    <source>
        <dbReference type="ARBA" id="ARBA00022989"/>
    </source>
</evidence>
<dbReference type="PANTHER" id="PTHR11814">
    <property type="entry name" value="SULFATE TRANSPORTER"/>
    <property type="match status" value="1"/>
</dbReference>
<gene>
    <name evidence="7" type="ORF">F2A38_27930</name>
</gene>
<evidence type="ECO:0000256" key="1">
    <source>
        <dbReference type="ARBA" id="ARBA00004141"/>
    </source>
</evidence>
<organism evidence="7 8">
    <name type="scientific">Pseudomonas chlororaphis</name>
    <dbReference type="NCBI Taxonomy" id="587753"/>
    <lineage>
        <taxon>Bacteria</taxon>
        <taxon>Pseudomonadati</taxon>
        <taxon>Pseudomonadota</taxon>
        <taxon>Gammaproteobacteria</taxon>
        <taxon>Pseudomonadales</taxon>
        <taxon>Pseudomonadaceae</taxon>
        <taxon>Pseudomonas</taxon>
    </lineage>
</organism>
<feature type="transmembrane region" description="Helical" evidence="5">
    <location>
        <begin position="167"/>
        <end position="185"/>
    </location>
</feature>
<comment type="subcellular location">
    <subcellularLocation>
        <location evidence="1">Membrane</location>
        <topology evidence="1">Multi-pass membrane protein</topology>
    </subcellularLocation>
</comment>
<proteinExistence type="predicted"/>
<evidence type="ECO:0000313" key="8">
    <source>
        <dbReference type="Proteomes" id="UP000323924"/>
    </source>
</evidence>
<feature type="transmembrane region" description="Helical" evidence="5">
    <location>
        <begin position="247"/>
        <end position="269"/>
    </location>
</feature>
<dbReference type="RefSeq" id="WP_150053041.1">
    <property type="nucleotide sequence ID" value="NZ_VWPC01000030.1"/>
</dbReference>
<keyword evidence="2 5" id="KW-0812">Transmembrane</keyword>
<evidence type="ECO:0000313" key="7">
    <source>
        <dbReference type="EMBL" id="KAA5836666.1"/>
    </source>
</evidence>
<feature type="transmembrane region" description="Helical" evidence="5">
    <location>
        <begin position="115"/>
        <end position="137"/>
    </location>
</feature>
<comment type="caution">
    <text evidence="7">The sequence shown here is derived from an EMBL/GenBank/DDBJ whole genome shotgun (WGS) entry which is preliminary data.</text>
</comment>
<keyword evidence="4 5" id="KW-0472">Membrane</keyword>
<name>A0AB34BYJ6_9PSED</name>
<feature type="transmembrane region" description="Helical" evidence="5">
    <location>
        <begin position="377"/>
        <end position="409"/>
    </location>
</feature>
<evidence type="ECO:0000259" key="6">
    <source>
        <dbReference type="Pfam" id="PF00916"/>
    </source>
</evidence>
<protein>
    <submittedName>
        <fullName evidence="7">SulP family inorganic anion transporter</fullName>
    </submittedName>
</protein>
<dbReference type="InterPro" id="IPR001902">
    <property type="entry name" value="SLC26A/SulP_fam"/>
</dbReference>
<dbReference type="Pfam" id="PF00916">
    <property type="entry name" value="Sulfate_transp"/>
    <property type="match status" value="1"/>
</dbReference>
<feature type="transmembrane region" description="Helical" evidence="5">
    <location>
        <begin position="83"/>
        <end position="103"/>
    </location>
</feature>
<feature type="transmembrane region" description="Helical" evidence="5">
    <location>
        <begin position="14"/>
        <end position="35"/>
    </location>
</feature>
<dbReference type="Proteomes" id="UP000323924">
    <property type="component" value="Unassembled WGS sequence"/>
</dbReference>
<feature type="transmembrane region" description="Helical" evidence="5">
    <location>
        <begin position="197"/>
        <end position="217"/>
    </location>
</feature>
<dbReference type="EMBL" id="VWPC01000030">
    <property type="protein sequence ID" value="KAA5836666.1"/>
    <property type="molecule type" value="Genomic_DNA"/>
</dbReference>
<feature type="transmembrane region" description="Helical" evidence="5">
    <location>
        <begin position="289"/>
        <end position="307"/>
    </location>
</feature>
<dbReference type="AlphaFoldDB" id="A0AB34BYJ6"/>
<dbReference type="GO" id="GO:0055085">
    <property type="term" value="P:transmembrane transport"/>
    <property type="evidence" value="ECO:0007669"/>
    <property type="project" value="InterPro"/>
</dbReference>
<evidence type="ECO:0000256" key="2">
    <source>
        <dbReference type="ARBA" id="ARBA00022692"/>
    </source>
</evidence>
<accession>A0AB34BYJ6</accession>
<dbReference type="GO" id="GO:0016020">
    <property type="term" value="C:membrane"/>
    <property type="evidence" value="ECO:0007669"/>
    <property type="project" value="UniProtKB-SubCell"/>
</dbReference>
<dbReference type="InterPro" id="IPR011547">
    <property type="entry name" value="SLC26A/SulP_dom"/>
</dbReference>
<sequence>MRAAQLKAVLPRELLASVVVFLVALPLCMGIAIASGMPPAKGLITGIIGGLVVGWLAGSPLQVSGPAAGLAVLVFELVRQHGIAMLGPILLLAGFLQLVAGRLRLGCWFRVTAPAVVYGMLAGIGVLIVLSQVHVMLDAQPQASGLDNLAGFPEAVAQALPSLGGGFGWQAGLLGLSTMAVMFLWEKLRPHSLRFIPGALLGVGLATFASLALALQVKRVEVPANLAEAIDWLRPADLLNLAADPTLLIAAFAVAFIASAETLLSAAAVDRMHSGTRSDFDRELSAQGIGNMLCGLLGALPMTGVIVRSSANVQAGATTRLSAIFHGLWLLAFVLLLSSVLQSIPVASLAGVLVYTGFKLVDLKSFRKLGRYGPMPMLIYGVTALAIVFTDLLTGVLIGFGLTLVKLAWGASRLKISLVDLPAEGEMELRLVGAATFLKVPALTQALGSIPPGTTVHVPLNNLGYIDHACLELLEEWGRANAAKGSKLVIESRGLKRRLEGRLHTNVGVSPASKLEAKGLSRA</sequence>
<evidence type="ECO:0000256" key="4">
    <source>
        <dbReference type="ARBA" id="ARBA00023136"/>
    </source>
</evidence>
<reference evidence="7 8" key="1">
    <citation type="submission" date="2019-09" db="EMBL/GenBank/DDBJ databases">
        <authorList>
            <person name="Vacheron J."/>
            <person name="Dubost A."/>
            <person name="Prigent-Combaret C."/>
            <person name="Muller D."/>
        </authorList>
    </citation>
    <scope>NUCLEOTIDE SEQUENCE [LARGE SCALE GENOMIC DNA]</scope>
    <source>
        <strain evidence="7 8">JV497</strain>
    </source>
</reference>
<feature type="transmembrane region" description="Helical" evidence="5">
    <location>
        <begin position="42"/>
        <end position="63"/>
    </location>
</feature>
<evidence type="ECO:0000256" key="5">
    <source>
        <dbReference type="SAM" id="Phobius"/>
    </source>
</evidence>